<dbReference type="InterPro" id="IPR019734">
    <property type="entry name" value="TPR_rpt"/>
</dbReference>
<dbReference type="Pfam" id="PF13424">
    <property type="entry name" value="TPR_12"/>
    <property type="match status" value="1"/>
</dbReference>
<dbReference type="PROSITE" id="PS50943">
    <property type="entry name" value="HTH_CROC1"/>
    <property type="match status" value="1"/>
</dbReference>
<evidence type="ECO:0000313" key="4">
    <source>
        <dbReference type="Proteomes" id="UP000585638"/>
    </source>
</evidence>
<sequence>MSVHGGRMSLGEMVARLRSSRGLSQEQLAEQSGISVRAIGEIERGATRRPHRETLRALAGTLGLTPEEHEAFAGAARSTPPPDTRRRRTATRPALPAPVTSIVGRSDDLSAVLRLVQDSAVRLVTITGTGGVGKTRLALEVGWRAAGRFESVRGLDLSPLRHPDDVPQALAESLRTPDPAALIGDGRWLLVLDSFEHVAAAATTVATLLAGCPRLTVLVTSRSPLRLRGEHLWPLVPLSTPDGDDAAGLADNAAVRLLVERTAAVRPGFTLTVDNAAAVAALCRRLDGLPLALELAAARLRTQAPAQVLAQVRDLHGDTVDLADRHLSLRRTVEWSTRGLTDLDRRLFGLLGAFAGGADPVDIEAVLGAPSLSLATLAAHSLVTVTEQAGYPRIGMLDTIREVVEDQLTSGDDRDAHAGHFLRLVRDGDPRLADEQENVRAAIQHAVDAAPTLLQVATVRALTNHYVARGRFAEGRRMLTGAAGVAPTEQARAWALHGAAVTANQSGDPQAALALATAAAETFGADPEGRAATLTLIGNAHKFAGRYEEAAAAYTGVLDQARITGDARRETIALNNLGALAHDRGAYAEAIGYHSAALSRKREIGDRRGVAVAQLNLGAVRNDTGDHTGAATLLTESAATFAALGEPGSEAFALALLAQSQAGLARWEDAAATGRRALELARRAEHAQAMGLALLALGLTAAANGDPGDADRLFREALTFPIGLPDQARIREHLDGRAPAVLRAGDR</sequence>
<dbReference type="AlphaFoldDB" id="A0A7W9KRW2"/>
<dbReference type="PANTHER" id="PTHR47691:SF3">
    <property type="entry name" value="HTH-TYPE TRANSCRIPTIONAL REGULATOR RV0890C-RELATED"/>
    <property type="match status" value="1"/>
</dbReference>
<dbReference type="Gene3D" id="1.10.260.40">
    <property type="entry name" value="lambda repressor-like DNA-binding domains"/>
    <property type="match status" value="1"/>
</dbReference>
<dbReference type="Gene3D" id="1.25.40.10">
    <property type="entry name" value="Tetratricopeptide repeat domain"/>
    <property type="match status" value="1"/>
</dbReference>
<feature type="domain" description="HTH cro/C1-type" evidence="2">
    <location>
        <begin position="14"/>
        <end position="69"/>
    </location>
</feature>
<dbReference type="CDD" id="cd00093">
    <property type="entry name" value="HTH_XRE"/>
    <property type="match status" value="1"/>
</dbReference>
<dbReference type="InterPro" id="IPR011990">
    <property type="entry name" value="TPR-like_helical_dom_sf"/>
</dbReference>
<comment type="caution">
    <text evidence="3">The sequence shown here is derived from an EMBL/GenBank/DDBJ whole genome shotgun (WGS) entry which is preliminary data.</text>
</comment>
<name>A0A7W9KRW2_9PSEU</name>
<accession>A0A7W9KRW2</accession>
<evidence type="ECO:0000313" key="3">
    <source>
        <dbReference type="EMBL" id="MBB5897581.1"/>
    </source>
</evidence>
<organism evidence="3 4">
    <name type="scientific">Kutzneria kofuensis</name>
    <dbReference type="NCBI Taxonomy" id="103725"/>
    <lineage>
        <taxon>Bacteria</taxon>
        <taxon>Bacillati</taxon>
        <taxon>Actinomycetota</taxon>
        <taxon>Actinomycetes</taxon>
        <taxon>Pseudonocardiales</taxon>
        <taxon>Pseudonocardiaceae</taxon>
        <taxon>Kutzneria</taxon>
    </lineage>
</organism>
<dbReference type="Gene3D" id="3.40.50.300">
    <property type="entry name" value="P-loop containing nucleotide triphosphate hydrolases"/>
    <property type="match status" value="1"/>
</dbReference>
<evidence type="ECO:0000259" key="2">
    <source>
        <dbReference type="PROSITE" id="PS50943"/>
    </source>
</evidence>
<dbReference type="GO" id="GO:0003677">
    <property type="term" value="F:DNA binding"/>
    <property type="evidence" value="ECO:0007669"/>
    <property type="project" value="InterPro"/>
</dbReference>
<dbReference type="PANTHER" id="PTHR47691">
    <property type="entry name" value="REGULATOR-RELATED"/>
    <property type="match status" value="1"/>
</dbReference>
<evidence type="ECO:0000256" key="1">
    <source>
        <dbReference type="SAM" id="MobiDB-lite"/>
    </source>
</evidence>
<dbReference type="SUPFAM" id="SSF48452">
    <property type="entry name" value="TPR-like"/>
    <property type="match status" value="2"/>
</dbReference>
<feature type="region of interest" description="Disordered" evidence="1">
    <location>
        <begin position="71"/>
        <end position="92"/>
    </location>
</feature>
<protein>
    <submittedName>
        <fullName evidence="3">Transcriptional regulator with XRE-family HTH domain/tetratricopeptide (TPR) repeat protein</fullName>
    </submittedName>
</protein>
<dbReference type="SMART" id="SM00028">
    <property type="entry name" value="TPR"/>
    <property type="match status" value="5"/>
</dbReference>
<dbReference type="InterPro" id="IPR027417">
    <property type="entry name" value="P-loop_NTPase"/>
</dbReference>
<dbReference type="Proteomes" id="UP000585638">
    <property type="component" value="Unassembled WGS sequence"/>
</dbReference>
<dbReference type="SUPFAM" id="SSF47413">
    <property type="entry name" value="lambda repressor-like DNA-binding domains"/>
    <property type="match status" value="1"/>
</dbReference>
<keyword evidence="4" id="KW-1185">Reference proteome</keyword>
<dbReference type="Pfam" id="PF13560">
    <property type="entry name" value="HTH_31"/>
    <property type="match status" value="1"/>
</dbReference>
<dbReference type="EMBL" id="JACHIR010000003">
    <property type="protein sequence ID" value="MBB5897581.1"/>
    <property type="molecule type" value="Genomic_DNA"/>
</dbReference>
<reference evidence="3 4" key="1">
    <citation type="submission" date="2020-08" db="EMBL/GenBank/DDBJ databases">
        <title>Sequencing the genomes of 1000 actinobacteria strains.</title>
        <authorList>
            <person name="Klenk H.-P."/>
        </authorList>
    </citation>
    <scope>NUCLEOTIDE SEQUENCE [LARGE SCALE GENOMIC DNA]</scope>
    <source>
        <strain evidence="3 4">DSM 43851</strain>
    </source>
</reference>
<dbReference type="InterPro" id="IPR001387">
    <property type="entry name" value="Cro/C1-type_HTH"/>
</dbReference>
<proteinExistence type="predicted"/>
<dbReference type="SMART" id="SM00530">
    <property type="entry name" value="HTH_XRE"/>
    <property type="match status" value="1"/>
</dbReference>
<gene>
    <name evidence="3" type="ORF">BJ998_008840</name>
</gene>
<dbReference type="InterPro" id="IPR010982">
    <property type="entry name" value="Lambda_DNA-bd_dom_sf"/>
</dbReference>
<dbReference type="PRINTS" id="PR00364">
    <property type="entry name" value="DISEASERSIST"/>
</dbReference>
<dbReference type="Pfam" id="PF13176">
    <property type="entry name" value="TPR_7"/>
    <property type="match status" value="1"/>
</dbReference>
<dbReference type="SUPFAM" id="SSF52540">
    <property type="entry name" value="P-loop containing nucleoside triphosphate hydrolases"/>
    <property type="match status" value="1"/>
</dbReference>
<dbReference type="RefSeq" id="WP_184870041.1">
    <property type="nucleotide sequence ID" value="NZ_BAAAWY010000063.1"/>
</dbReference>